<keyword evidence="3" id="KW-0695">RNA-directed DNA polymerase</keyword>
<evidence type="ECO:0000313" key="4">
    <source>
        <dbReference type="Proteomes" id="UP000694240"/>
    </source>
</evidence>
<dbReference type="PROSITE" id="PS50878">
    <property type="entry name" value="RT_POL"/>
    <property type="match status" value="1"/>
</dbReference>
<keyword evidence="3" id="KW-0548">Nucleotidyltransferase</keyword>
<name>A0A8T1XLB0_9BRAS</name>
<comment type="caution">
    <text evidence="3">The sequence shown here is derived from an EMBL/GenBank/DDBJ whole genome shotgun (WGS) entry which is preliminary data.</text>
</comment>
<dbReference type="InterPro" id="IPR000477">
    <property type="entry name" value="RT_dom"/>
</dbReference>
<organism evidence="3 4">
    <name type="scientific">Arabidopsis thaliana x Arabidopsis arenosa</name>
    <dbReference type="NCBI Taxonomy" id="1240361"/>
    <lineage>
        <taxon>Eukaryota</taxon>
        <taxon>Viridiplantae</taxon>
        <taxon>Streptophyta</taxon>
        <taxon>Embryophyta</taxon>
        <taxon>Tracheophyta</taxon>
        <taxon>Spermatophyta</taxon>
        <taxon>Magnoliopsida</taxon>
        <taxon>eudicotyledons</taxon>
        <taxon>Gunneridae</taxon>
        <taxon>Pentapetalae</taxon>
        <taxon>rosids</taxon>
        <taxon>malvids</taxon>
        <taxon>Brassicales</taxon>
        <taxon>Brassicaceae</taxon>
        <taxon>Camelineae</taxon>
        <taxon>Arabidopsis</taxon>
    </lineage>
</organism>
<dbReference type="EMBL" id="JAEFBK010000013">
    <property type="protein sequence ID" value="KAG7533359.1"/>
    <property type="molecule type" value="Genomic_DNA"/>
</dbReference>
<proteinExistence type="predicted"/>
<keyword evidence="3" id="KW-0808">Transferase</keyword>
<evidence type="ECO:0000259" key="2">
    <source>
        <dbReference type="PROSITE" id="PS50878"/>
    </source>
</evidence>
<dbReference type="Pfam" id="PF14392">
    <property type="entry name" value="zf-CCHC_4"/>
    <property type="match status" value="1"/>
</dbReference>
<dbReference type="CDD" id="cd01650">
    <property type="entry name" value="RT_nLTR_like"/>
    <property type="match status" value="1"/>
</dbReference>
<dbReference type="PANTHER" id="PTHR33116:SF86">
    <property type="entry name" value="REVERSE TRANSCRIPTASE DOMAIN-CONTAINING PROTEIN"/>
    <property type="match status" value="1"/>
</dbReference>
<accession>A0A8T1XLB0</accession>
<dbReference type="Pfam" id="PF14111">
    <property type="entry name" value="DUF4283"/>
    <property type="match status" value="1"/>
</dbReference>
<evidence type="ECO:0000256" key="1">
    <source>
        <dbReference type="SAM" id="MobiDB-lite"/>
    </source>
</evidence>
<sequence length="1440" mass="164681">MDRALMEMSLEDKDEPFDMPDLPEFMSCERNKLSLTERVLNPECQQMKHLIRNMPRKWQKEGRVKGIAFSSEKFQFIFDSQHDLEEVLAKGAHTFNEWSIVVDRWYENPPDDYLRFIPLWIQIWDLPVYYYTVKAITALAELIGQVEEVVFNPDVQQIQEFVRVKVIFDVSRPLRRSKVVNLRNGEKATVRFQYERVQKRCYECQHLTHEKDLCPILIKARQDQAEAKRKGQPPASPLPVKVLIESDPLFGVLKDSQIGVDPNTGRPRIAPVVLEEKDPMAQKTILRLEPLPIVHFDLDKEKGRVFGYASEGSSSLRGKDGTQVSAERISGLEIAGHRDWLTDLAASPSISSSGNFLALSQPFSDSSTVYKSGFFEPGPSGTISKKVKQRGRPPKNARKSKPRVGNNIVLVQSLKKGFDFGIKEKRKADDKGLGRSHELTIPRLMEMRRDHFPEVLFLMETKNCWNVVVDLQEWLGYERVFTVNPEGLSGGLALFWKKGVDIEVKFADKNLIDFYIQFGSFEFYVSCVYGDPVFSSRHLVWERISRIGIHRKVPWCMMGDFNAILHNGEKLGGPRRGDASFLPFKDLLETCGMTELISKGADGFTGFFFQKFWSIIGQQVTVEVQNFFLSGSFPADWNFTQLCLLPKTKKPSKMTDLRPISLCSVLYKIISKIMVRRRQPFLPDLVAPNQSAFVAERLISDNILIAHEVVHGLRTHKDISKDYMAIKSDMSKVFDRVEWNYVKALLNALGFHPIWVQWIMSAITTVSFTVLINDKAYGKIVPTRGLRQGDPLSPFLFVLCTEGLTHLMNRAENQGLISGIRFSSDGPAIHHLLFADDSLFMCKADKQEVAIIKNIFKVYGEATGQRVNYEKSSITFGDKVKEDCKGWKQNELGIINEGGAGSYLGLPECFSGSKVQILDYIKDKLKARLSGWFARSLSLGGKEILLKAVALAMPVYAMSCFKLTKTTCKNLTSAMADFWWHALEHKRKTHWVSWEKMCLSKEQGGLGFMDIESFNQALFAKQAWRLLHNPSSLFAKFFKSRYFVNDEFLDADIGVRPSYAWRSIIHGRDLLMKGLRKEVGNGNSLSVWIDPWIYDNGPRMPLVRHFSVNLDLMVADLKDVVTRNWNRELLDDLFYQLDVEIILRRKPVVKKDDFWVWMHTKSGEYSVRTGYWLAFQVNKPDLIRESNLQPSSNGLKEKVWSIQTAPKIKMFLWRALSAALPVAHQIMHRGMNCDNRCQICGDDVEKVKEDAHEWFLAQSQIHSEESEETKCVKTTSCKWEPPELDWVKCNVRTFWSSKTRTAGGSWVLRNAAGAVLLHSRRAFSDVHCKNEVQFICTKWAIEAMQSHHFSCVLFAFEPGDLSSTFSRPKAWPSFSYQVSELHHFLENIVNWNVVEEKFAANRGASLIAKSVVRENMFQSYVAVGPPLWLSLLFAEESVSL</sequence>
<feature type="compositionally biased region" description="Basic residues" evidence="1">
    <location>
        <begin position="385"/>
        <end position="402"/>
    </location>
</feature>
<protein>
    <submittedName>
        <fullName evidence="3">Reverse transcriptase domain</fullName>
    </submittedName>
</protein>
<dbReference type="Proteomes" id="UP000694240">
    <property type="component" value="Chromosome 13"/>
</dbReference>
<dbReference type="Pfam" id="PF03372">
    <property type="entry name" value="Exo_endo_phos"/>
    <property type="match status" value="1"/>
</dbReference>
<dbReference type="InterPro" id="IPR005135">
    <property type="entry name" value="Endo/exonuclease/phosphatase"/>
</dbReference>
<dbReference type="InterPro" id="IPR025558">
    <property type="entry name" value="DUF4283"/>
</dbReference>
<dbReference type="Pfam" id="PF00078">
    <property type="entry name" value="RVT_1"/>
    <property type="match status" value="1"/>
</dbReference>
<keyword evidence="4" id="KW-1185">Reference proteome</keyword>
<feature type="region of interest" description="Disordered" evidence="1">
    <location>
        <begin position="380"/>
        <end position="402"/>
    </location>
</feature>
<evidence type="ECO:0000313" key="3">
    <source>
        <dbReference type="EMBL" id="KAG7533359.1"/>
    </source>
</evidence>
<dbReference type="GO" id="GO:0003964">
    <property type="term" value="F:RNA-directed DNA polymerase activity"/>
    <property type="evidence" value="ECO:0007669"/>
    <property type="project" value="UniProtKB-KW"/>
</dbReference>
<dbReference type="InterPro" id="IPR026960">
    <property type="entry name" value="RVT-Znf"/>
</dbReference>
<dbReference type="PANTHER" id="PTHR33116">
    <property type="entry name" value="REVERSE TRANSCRIPTASE ZINC-BINDING DOMAIN-CONTAINING PROTEIN-RELATED-RELATED"/>
    <property type="match status" value="1"/>
</dbReference>
<dbReference type="Pfam" id="PF13966">
    <property type="entry name" value="zf-RVT"/>
    <property type="match status" value="1"/>
</dbReference>
<feature type="domain" description="Reverse transcriptase" evidence="2">
    <location>
        <begin position="626"/>
        <end position="892"/>
    </location>
</feature>
<gene>
    <name evidence="3" type="ORF">ISN45_Aa08g009940</name>
</gene>
<reference evidence="3 4" key="1">
    <citation type="submission" date="2020-12" db="EMBL/GenBank/DDBJ databases">
        <title>Concerted genomic and epigenomic changes stabilize Arabidopsis allopolyploids.</title>
        <authorList>
            <person name="Chen Z."/>
        </authorList>
    </citation>
    <scope>NUCLEOTIDE SEQUENCE [LARGE SCALE GENOMIC DNA]</scope>
    <source>
        <strain evidence="3">Allo738</strain>
        <tissue evidence="3">Leaf</tissue>
    </source>
</reference>
<dbReference type="InterPro" id="IPR025836">
    <property type="entry name" value="Zn_knuckle_CX2CX4HX4C"/>
</dbReference>